<dbReference type="Proteomes" id="UP000326509">
    <property type="component" value="Unassembled WGS sequence"/>
</dbReference>
<reference evidence="1 2" key="1">
    <citation type="submission" date="2019-08" db="EMBL/GenBank/DDBJ databases">
        <title>Draft genome sequence of Ulvibacter marinus type strain NBRC 109484.</title>
        <authorList>
            <person name="Kawano K."/>
            <person name="Ushijima N."/>
            <person name="Kihara M."/>
            <person name="Itoh H."/>
        </authorList>
    </citation>
    <scope>NUCLEOTIDE SEQUENCE [LARGE SCALE GENOMIC DNA]</scope>
    <source>
        <strain evidence="1 2">NBRC 109484</strain>
    </source>
</reference>
<protein>
    <recommendedName>
        <fullName evidence="3">Condensin subunit MukE</fullName>
    </recommendedName>
</protein>
<dbReference type="Pfam" id="PF21980">
    <property type="entry name" value="MksE"/>
    <property type="match status" value="1"/>
</dbReference>
<dbReference type="OrthoDB" id="798241at2"/>
<dbReference type="InterPro" id="IPR053841">
    <property type="entry name" value="MksE"/>
</dbReference>
<dbReference type="RefSeq" id="WP_151674538.1">
    <property type="nucleotide sequence ID" value="NZ_BKCG01000005.1"/>
</dbReference>
<dbReference type="Gene3D" id="1.10.10.2250">
    <property type="match status" value="1"/>
</dbReference>
<dbReference type="InterPro" id="IPR042038">
    <property type="entry name" value="MukE_N"/>
</dbReference>
<evidence type="ECO:0000313" key="2">
    <source>
        <dbReference type="Proteomes" id="UP000326509"/>
    </source>
</evidence>
<dbReference type="AlphaFoldDB" id="A0A5J4IQI6"/>
<sequence length="227" mass="27621">MENENNKEINQNFSFFENADVQEYFADLNIELLSGRHIQKDRFYLYKLLKDYYNELSFYYEKLYGLELLMETRENSKYYYVDYPDTSKGALANPSRHKMLTQKQTLIGLILLNMYYEQYFENKKEVRFADIKKEIKESENNILYKKLFFNKVQDDYLEGDWSIKVIKPFKSVLREFSRLGWITNLAVEDGEEIHFVLREPIIRFQKLYEKEITNFTEFSEKYLSQLQ</sequence>
<dbReference type="EMBL" id="BKCG01000005">
    <property type="protein sequence ID" value="GER60095.1"/>
    <property type="molecule type" value="Genomic_DNA"/>
</dbReference>
<organism evidence="1 2">
    <name type="scientific">Patiriisocius marinus</name>
    <dbReference type="NCBI Taxonomy" id="1397112"/>
    <lineage>
        <taxon>Bacteria</taxon>
        <taxon>Pseudomonadati</taxon>
        <taxon>Bacteroidota</taxon>
        <taxon>Flavobacteriia</taxon>
        <taxon>Flavobacteriales</taxon>
        <taxon>Flavobacteriaceae</taxon>
        <taxon>Patiriisocius</taxon>
    </lineage>
</organism>
<name>A0A5J4IQI6_9FLAO</name>
<gene>
    <name evidence="1" type="ORF">ULMA_22030</name>
</gene>
<evidence type="ECO:0008006" key="3">
    <source>
        <dbReference type="Google" id="ProtNLM"/>
    </source>
</evidence>
<keyword evidence="2" id="KW-1185">Reference proteome</keyword>
<comment type="caution">
    <text evidence="1">The sequence shown here is derived from an EMBL/GenBank/DDBJ whole genome shotgun (WGS) entry which is preliminary data.</text>
</comment>
<accession>A0A5J4IQI6</accession>
<proteinExistence type="predicted"/>
<evidence type="ECO:0000313" key="1">
    <source>
        <dbReference type="EMBL" id="GER60095.1"/>
    </source>
</evidence>